<accession>A0A3N4LJB4</accession>
<feature type="compositionally biased region" description="Polar residues" evidence="1">
    <location>
        <begin position="34"/>
        <end position="47"/>
    </location>
</feature>
<dbReference type="SUPFAM" id="SSF46689">
    <property type="entry name" value="Homeodomain-like"/>
    <property type="match status" value="1"/>
</dbReference>
<evidence type="ECO:0000259" key="2">
    <source>
        <dbReference type="PROSITE" id="PS50090"/>
    </source>
</evidence>
<dbReference type="PROSITE" id="PS50090">
    <property type="entry name" value="MYB_LIKE"/>
    <property type="match status" value="1"/>
</dbReference>
<feature type="region of interest" description="Disordered" evidence="1">
    <location>
        <begin position="304"/>
        <end position="348"/>
    </location>
</feature>
<dbReference type="InParanoid" id="A0A3N4LJB4"/>
<name>A0A3N4LJB4_9PEZI</name>
<sequence length="348" mass="38586">MGQGLLSMRTPVIPQGTTPKLRKKMEVKEKSGGLCSSRTTVNPQGNNAKEAGASKGDEYDVLGRKKPKTPRTPMSWDPEDDILLKELKEEQRLGWKEIATHFPGRTSHACQFRWRRLVSGTLKYYQGHRRPPVVTTTSSSFASEMAATVSSHTVSSHTVSAPATPSVPRYPPPVSPATSPQHNQHYAYDRTYHQHRSSFSTGSFSLPSPASSSPQQQIGSPMAIPGTPCSPPPQTPTFHSSQYSPYAQIPPYFPSMEEDDGDDWTPEEDALLMDRKLCFEEVNVLLSKRREPEIWRRMGKLRWGRGRSESSASAESDLGAFPSMEARGSIKLPPVPAGRVLRSQSIQR</sequence>
<feature type="compositionally biased region" description="Low complexity" evidence="1">
    <location>
        <begin position="197"/>
        <end position="227"/>
    </location>
</feature>
<dbReference type="InterPro" id="IPR009057">
    <property type="entry name" value="Homeodomain-like_sf"/>
</dbReference>
<reference evidence="4 5" key="1">
    <citation type="journal article" date="2018" name="Nat. Ecol. Evol.">
        <title>Pezizomycetes genomes reveal the molecular basis of ectomycorrhizal truffle lifestyle.</title>
        <authorList>
            <person name="Murat C."/>
            <person name="Payen T."/>
            <person name="Noel B."/>
            <person name="Kuo A."/>
            <person name="Morin E."/>
            <person name="Chen J."/>
            <person name="Kohler A."/>
            <person name="Krizsan K."/>
            <person name="Balestrini R."/>
            <person name="Da Silva C."/>
            <person name="Montanini B."/>
            <person name="Hainaut M."/>
            <person name="Levati E."/>
            <person name="Barry K.W."/>
            <person name="Belfiori B."/>
            <person name="Cichocki N."/>
            <person name="Clum A."/>
            <person name="Dockter R.B."/>
            <person name="Fauchery L."/>
            <person name="Guy J."/>
            <person name="Iotti M."/>
            <person name="Le Tacon F."/>
            <person name="Lindquist E.A."/>
            <person name="Lipzen A."/>
            <person name="Malagnac F."/>
            <person name="Mello A."/>
            <person name="Molinier V."/>
            <person name="Miyauchi S."/>
            <person name="Poulain J."/>
            <person name="Riccioni C."/>
            <person name="Rubini A."/>
            <person name="Sitrit Y."/>
            <person name="Splivallo R."/>
            <person name="Traeger S."/>
            <person name="Wang M."/>
            <person name="Zifcakova L."/>
            <person name="Wipf D."/>
            <person name="Zambonelli A."/>
            <person name="Paolocci F."/>
            <person name="Nowrousian M."/>
            <person name="Ottonello S."/>
            <person name="Baldrian P."/>
            <person name="Spatafora J.W."/>
            <person name="Henrissat B."/>
            <person name="Nagy L.G."/>
            <person name="Aury J.M."/>
            <person name="Wincker P."/>
            <person name="Grigoriev I.V."/>
            <person name="Bonfante P."/>
            <person name="Martin F.M."/>
        </authorList>
    </citation>
    <scope>NUCLEOTIDE SEQUENCE [LARGE SCALE GENOMIC DNA]</scope>
    <source>
        <strain evidence="4 5">ATCC MYA-4762</strain>
    </source>
</reference>
<feature type="domain" description="HTH myb-type" evidence="3">
    <location>
        <begin position="75"/>
        <end position="122"/>
    </location>
</feature>
<dbReference type="OrthoDB" id="2143914at2759"/>
<dbReference type="InterPro" id="IPR017930">
    <property type="entry name" value="Myb_dom"/>
</dbReference>
<proteinExistence type="predicted"/>
<dbReference type="Proteomes" id="UP000267821">
    <property type="component" value="Unassembled WGS sequence"/>
</dbReference>
<feature type="region of interest" description="Disordered" evidence="1">
    <location>
        <begin position="197"/>
        <end position="244"/>
    </location>
</feature>
<dbReference type="SMART" id="SM00717">
    <property type="entry name" value="SANT"/>
    <property type="match status" value="1"/>
</dbReference>
<feature type="domain" description="Myb-like" evidence="2">
    <location>
        <begin position="68"/>
        <end position="118"/>
    </location>
</feature>
<feature type="compositionally biased region" description="Low complexity" evidence="1">
    <location>
        <begin position="153"/>
        <end position="167"/>
    </location>
</feature>
<evidence type="ECO:0000256" key="1">
    <source>
        <dbReference type="SAM" id="MobiDB-lite"/>
    </source>
</evidence>
<organism evidence="4 5">
    <name type="scientific">Terfezia boudieri ATCC MYA-4762</name>
    <dbReference type="NCBI Taxonomy" id="1051890"/>
    <lineage>
        <taxon>Eukaryota</taxon>
        <taxon>Fungi</taxon>
        <taxon>Dikarya</taxon>
        <taxon>Ascomycota</taxon>
        <taxon>Pezizomycotina</taxon>
        <taxon>Pezizomycetes</taxon>
        <taxon>Pezizales</taxon>
        <taxon>Pezizaceae</taxon>
        <taxon>Terfezia</taxon>
    </lineage>
</organism>
<dbReference type="STRING" id="1051890.A0A3N4LJB4"/>
<dbReference type="InterPro" id="IPR001005">
    <property type="entry name" value="SANT/Myb"/>
</dbReference>
<feature type="region of interest" description="Disordered" evidence="1">
    <location>
        <begin position="153"/>
        <end position="182"/>
    </location>
</feature>
<evidence type="ECO:0000313" key="4">
    <source>
        <dbReference type="EMBL" id="RPB21559.1"/>
    </source>
</evidence>
<protein>
    <submittedName>
        <fullName evidence="4">Uncharacterized protein</fullName>
    </submittedName>
</protein>
<feature type="region of interest" description="Disordered" evidence="1">
    <location>
        <begin position="1"/>
        <end position="77"/>
    </location>
</feature>
<keyword evidence="5" id="KW-1185">Reference proteome</keyword>
<dbReference type="CDD" id="cd00167">
    <property type="entry name" value="SANT"/>
    <property type="match status" value="1"/>
</dbReference>
<dbReference type="Pfam" id="PF13921">
    <property type="entry name" value="Myb_DNA-bind_6"/>
    <property type="match status" value="1"/>
</dbReference>
<evidence type="ECO:0000313" key="5">
    <source>
        <dbReference type="Proteomes" id="UP000267821"/>
    </source>
</evidence>
<evidence type="ECO:0000259" key="3">
    <source>
        <dbReference type="PROSITE" id="PS51294"/>
    </source>
</evidence>
<dbReference type="PROSITE" id="PS51294">
    <property type="entry name" value="HTH_MYB"/>
    <property type="match status" value="1"/>
</dbReference>
<dbReference type="EMBL" id="ML121558">
    <property type="protein sequence ID" value="RPB21559.1"/>
    <property type="molecule type" value="Genomic_DNA"/>
</dbReference>
<gene>
    <name evidence="4" type="ORF">L211DRAFT_420823</name>
</gene>
<dbReference type="AlphaFoldDB" id="A0A3N4LJB4"/>
<dbReference type="Gene3D" id="1.10.10.60">
    <property type="entry name" value="Homeodomain-like"/>
    <property type="match status" value="1"/>
</dbReference>